<keyword evidence="5 8" id="KW-0133">Cell shape</keyword>
<evidence type="ECO:0000313" key="10">
    <source>
        <dbReference type="EMBL" id="GAA0716333.1"/>
    </source>
</evidence>
<evidence type="ECO:0000256" key="9">
    <source>
        <dbReference type="SAM" id="Phobius"/>
    </source>
</evidence>
<keyword evidence="3 8" id="KW-1003">Cell membrane</keyword>
<dbReference type="RefSeq" id="WP_343791141.1">
    <property type="nucleotide sequence ID" value="NZ_BAAAEU010000010.1"/>
</dbReference>
<proteinExistence type="inferred from homology"/>
<dbReference type="Proteomes" id="UP001501523">
    <property type="component" value="Unassembled WGS sequence"/>
</dbReference>
<keyword evidence="8" id="KW-0997">Cell inner membrane</keyword>
<evidence type="ECO:0000256" key="7">
    <source>
        <dbReference type="ARBA" id="ARBA00023136"/>
    </source>
</evidence>
<keyword evidence="4 9" id="KW-0812">Transmembrane</keyword>
<feature type="transmembrane region" description="Helical" evidence="9">
    <location>
        <begin position="131"/>
        <end position="151"/>
    </location>
</feature>
<dbReference type="InterPro" id="IPR026034">
    <property type="entry name" value="MreD_proteobac"/>
</dbReference>
<evidence type="ECO:0000256" key="6">
    <source>
        <dbReference type="ARBA" id="ARBA00022989"/>
    </source>
</evidence>
<dbReference type="InterPro" id="IPR007227">
    <property type="entry name" value="Cell_shape_determining_MreD"/>
</dbReference>
<dbReference type="PANTHER" id="PTHR37484:SF1">
    <property type="entry name" value="ROD SHAPE-DETERMINING PROTEIN MRED"/>
    <property type="match status" value="1"/>
</dbReference>
<comment type="subcellular location">
    <subcellularLocation>
        <location evidence="8">Cell inner membrane</location>
    </subcellularLocation>
    <subcellularLocation>
        <location evidence="1">Cell membrane</location>
        <topology evidence="1">Multi-pass membrane protein</topology>
    </subcellularLocation>
</comment>
<evidence type="ECO:0000256" key="8">
    <source>
        <dbReference type="PIRNR" id="PIRNR018472"/>
    </source>
</evidence>
<evidence type="ECO:0000256" key="2">
    <source>
        <dbReference type="ARBA" id="ARBA00007776"/>
    </source>
</evidence>
<name>A0ABN1IKZ1_9GAMM</name>
<comment type="function">
    <text evidence="8">Involved in formation of the rod shape of the cell. May also contribute to regulation of formation of penicillin-binding proteins.</text>
</comment>
<evidence type="ECO:0000256" key="1">
    <source>
        <dbReference type="ARBA" id="ARBA00004651"/>
    </source>
</evidence>
<dbReference type="Pfam" id="PF04093">
    <property type="entry name" value="MreD"/>
    <property type="match status" value="1"/>
</dbReference>
<evidence type="ECO:0000256" key="4">
    <source>
        <dbReference type="ARBA" id="ARBA00022692"/>
    </source>
</evidence>
<dbReference type="PIRSF" id="PIRSF018472">
    <property type="entry name" value="MreD_proteobac"/>
    <property type="match status" value="1"/>
</dbReference>
<gene>
    <name evidence="10" type="primary">mreD</name>
    <name evidence="10" type="ORF">GCM10009105_22670</name>
</gene>
<evidence type="ECO:0000256" key="5">
    <source>
        <dbReference type="ARBA" id="ARBA00022960"/>
    </source>
</evidence>
<organism evidence="10 11">
    <name type="scientific">Dokdonella soli</name>
    <dbReference type="NCBI Taxonomy" id="529810"/>
    <lineage>
        <taxon>Bacteria</taxon>
        <taxon>Pseudomonadati</taxon>
        <taxon>Pseudomonadota</taxon>
        <taxon>Gammaproteobacteria</taxon>
        <taxon>Lysobacterales</taxon>
        <taxon>Rhodanobacteraceae</taxon>
        <taxon>Dokdonella</taxon>
    </lineage>
</organism>
<keyword evidence="6 9" id="KW-1133">Transmembrane helix</keyword>
<protein>
    <recommendedName>
        <fullName evidence="8">Rod shape-determining protein MreD</fullName>
    </recommendedName>
</protein>
<dbReference type="PANTHER" id="PTHR37484">
    <property type="entry name" value="ROD SHAPE-DETERMINING PROTEIN MRED"/>
    <property type="match status" value="1"/>
</dbReference>
<sequence>MNRARVQGWLFAGSFALALLLQLMPLPLALAPLKPYWIGLVLIYWAIEMPERVGLGFAFLFGMAGDVMTGELLGEQALRLVVLAFIVLRFRARLRFFPMGQQTLAVLALLLNDRIVMLMVRGFSGEAMPPATFWLAPLTGMLAWPFVYLLFDDLRARLRASE</sequence>
<accession>A0ABN1IKZ1</accession>
<feature type="transmembrane region" description="Helical" evidence="9">
    <location>
        <begin position="94"/>
        <end position="111"/>
    </location>
</feature>
<comment type="similarity">
    <text evidence="2 8">Belongs to the MreD family.</text>
</comment>
<keyword evidence="7 8" id="KW-0472">Membrane</keyword>
<evidence type="ECO:0000313" key="11">
    <source>
        <dbReference type="Proteomes" id="UP001501523"/>
    </source>
</evidence>
<comment type="caution">
    <text evidence="10">The sequence shown here is derived from an EMBL/GenBank/DDBJ whole genome shotgun (WGS) entry which is preliminary data.</text>
</comment>
<dbReference type="EMBL" id="BAAAEU010000010">
    <property type="protein sequence ID" value="GAA0716333.1"/>
    <property type="molecule type" value="Genomic_DNA"/>
</dbReference>
<keyword evidence="11" id="KW-1185">Reference proteome</keyword>
<reference evidence="10 11" key="1">
    <citation type="journal article" date="2019" name="Int. J. Syst. Evol. Microbiol.">
        <title>The Global Catalogue of Microorganisms (GCM) 10K type strain sequencing project: providing services to taxonomists for standard genome sequencing and annotation.</title>
        <authorList>
            <consortium name="The Broad Institute Genomics Platform"/>
            <consortium name="The Broad Institute Genome Sequencing Center for Infectious Disease"/>
            <person name="Wu L."/>
            <person name="Ma J."/>
        </authorList>
    </citation>
    <scope>NUCLEOTIDE SEQUENCE [LARGE SCALE GENOMIC DNA]</scope>
    <source>
        <strain evidence="10 11">JCM 15421</strain>
    </source>
</reference>
<dbReference type="NCBIfam" id="TIGR03426">
    <property type="entry name" value="shape_MreD"/>
    <property type="match status" value="1"/>
</dbReference>
<evidence type="ECO:0000256" key="3">
    <source>
        <dbReference type="ARBA" id="ARBA00022475"/>
    </source>
</evidence>